<comment type="caution">
    <text evidence="2">The sequence shown here is derived from an EMBL/GenBank/DDBJ whole genome shotgun (WGS) entry which is preliminary data.</text>
</comment>
<dbReference type="EMBL" id="PNBA02000002">
    <property type="protein sequence ID" value="KAG6434794.1"/>
    <property type="molecule type" value="Genomic_DNA"/>
</dbReference>
<dbReference type="InterPro" id="IPR029058">
    <property type="entry name" value="AB_hydrolase_fold"/>
</dbReference>
<dbReference type="CDD" id="cd05228">
    <property type="entry name" value="AR_FR_like_1_SDR_e"/>
    <property type="match status" value="1"/>
</dbReference>
<keyword evidence="3" id="KW-1185">Reference proteome</keyword>
<dbReference type="InterPro" id="IPR008547">
    <property type="entry name" value="DUF829_TMEM53"/>
</dbReference>
<dbReference type="FunFam" id="3.40.50.720:FF:000425">
    <property type="entry name" value="NAD(P)-binding Rossmann-fold superfamily protein"/>
    <property type="match status" value="1"/>
</dbReference>
<proteinExistence type="predicted"/>
<dbReference type="PANTHER" id="PTHR12265">
    <property type="entry name" value="TRANSMEMBRANE PROTEIN 53"/>
    <property type="match status" value="1"/>
</dbReference>
<dbReference type="Pfam" id="PF05705">
    <property type="entry name" value="DUF829"/>
    <property type="match status" value="2"/>
</dbReference>
<evidence type="ECO:0000313" key="3">
    <source>
        <dbReference type="Proteomes" id="UP000298416"/>
    </source>
</evidence>
<feature type="domain" description="NAD-dependent epimerase/dehydratase" evidence="1">
    <location>
        <begin position="452"/>
        <end position="631"/>
    </location>
</feature>
<evidence type="ECO:0000313" key="2">
    <source>
        <dbReference type="EMBL" id="KAG6434794.1"/>
    </source>
</evidence>
<dbReference type="Pfam" id="PF01370">
    <property type="entry name" value="Epimerase"/>
    <property type="match status" value="1"/>
</dbReference>
<protein>
    <recommendedName>
        <fullName evidence="1">NAD-dependent epimerase/dehydratase domain-containing protein</fullName>
    </recommendedName>
</protein>
<dbReference type="PANTHER" id="PTHR12265:SF0">
    <property type="entry name" value="EXPRESSED PROTEIN"/>
    <property type="match status" value="1"/>
</dbReference>
<gene>
    <name evidence="2" type="ORF">SASPL_106437</name>
</gene>
<dbReference type="InterPro" id="IPR001509">
    <property type="entry name" value="Epimerase_deHydtase"/>
</dbReference>
<dbReference type="SUPFAM" id="SSF51735">
    <property type="entry name" value="NAD(P)-binding Rossmann-fold domains"/>
    <property type="match status" value="1"/>
</dbReference>
<reference evidence="2" key="1">
    <citation type="submission" date="2018-01" db="EMBL/GenBank/DDBJ databases">
        <authorList>
            <person name="Mao J.F."/>
        </authorList>
    </citation>
    <scope>NUCLEOTIDE SEQUENCE</scope>
    <source>
        <strain evidence="2">Huo1</strain>
        <tissue evidence="2">Leaf</tissue>
    </source>
</reference>
<dbReference type="AlphaFoldDB" id="A0A8X8YMV6"/>
<dbReference type="Gene3D" id="3.40.50.720">
    <property type="entry name" value="NAD(P)-binding Rossmann-like Domain"/>
    <property type="match status" value="1"/>
</dbReference>
<dbReference type="SUPFAM" id="SSF53474">
    <property type="entry name" value="alpha/beta-Hydrolases"/>
    <property type="match status" value="1"/>
</dbReference>
<dbReference type="Proteomes" id="UP000298416">
    <property type="component" value="Unassembled WGS sequence"/>
</dbReference>
<dbReference type="Gene3D" id="3.40.50.1820">
    <property type="entry name" value="alpha/beta hydrolase"/>
    <property type="match status" value="1"/>
</dbReference>
<organism evidence="2">
    <name type="scientific">Salvia splendens</name>
    <name type="common">Scarlet sage</name>
    <dbReference type="NCBI Taxonomy" id="180675"/>
    <lineage>
        <taxon>Eukaryota</taxon>
        <taxon>Viridiplantae</taxon>
        <taxon>Streptophyta</taxon>
        <taxon>Embryophyta</taxon>
        <taxon>Tracheophyta</taxon>
        <taxon>Spermatophyta</taxon>
        <taxon>Magnoliopsida</taxon>
        <taxon>eudicotyledons</taxon>
        <taxon>Gunneridae</taxon>
        <taxon>Pentapetalae</taxon>
        <taxon>asterids</taxon>
        <taxon>lamiids</taxon>
        <taxon>Lamiales</taxon>
        <taxon>Lamiaceae</taxon>
        <taxon>Nepetoideae</taxon>
        <taxon>Mentheae</taxon>
        <taxon>Salviinae</taxon>
        <taxon>Salvia</taxon>
        <taxon>Salvia subgen. Calosphace</taxon>
        <taxon>core Calosphace</taxon>
    </lineage>
</organism>
<reference evidence="2" key="2">
    <citation type="submission" date="2020-08" db="EMBL/GenBank/DDBJ databases">
        <title>Plant Genome Project.</title>
        <authorList>
            <person name="Zhang R.-G."/>
        </authorList>
    </citation>
    <scope>NUCLEOTIDE SEQUENCE</scope>
    <source>
        <strain evidence="2">Huo1</strain>
        <tissue evidence="2">Leaf</tissue>
    </source>
</reference>
<name>A0A8X8YMV6_SALSN</name>
<accession>A0A8X8YMV6</accession>
<sequence>MWGLGGSHYWGRKESGKVEGIVVVFAWMSCQEKHLKNYVDMYSSRGWNSIVCQPQFLNLLSKLDPCTTDMEAIFFPDKAASLAQEIVNELIQENLKGIDLDLSENELKIRPCPIIFASFSGGPKACMYKVLQIIEGKWEEQINQDECRLVRDSISGYIFDSCPVDFVSDMGNRFFHHQTGLTISRPPLIASWITSGISSTLDTLFLSRFESQRAEYWQTLYSTVSFRAPYLILCSEDDELAPFQIIFNFATRLKNLGADVKLVKWNKSSHVGHFRHHPEEYSASVTELLTKASITYSQRIRQLEGEKMGMEGGHDEISYPFNGLRKTATMSRDSLHRVNLDLNDYFHVPSSVEYHEDRAVGSIPDESKGRYIPLSSPPKISAHGVLGEFLFDACVPKNVEDWDLRFSPSMRSAAFASGRRYLNLNPFFSLSGSLPLESSNHTATNQPARKVALVTGASGYLGGRLCRALLHQGYSVKAFVRKTSDISSLPPPSAAGGSLQLVYGDVTDYPSLLEAFSGCHVVFHTAALVEPWLPDPSRFTTVNVGGLRNVLKAYKETETIEKIIYTSSFFALGSTDGYIADETQVHPAKHFCTEYEKSKAVSDKIALDAAAEGVPIVPVYPGVIYGPGKVTTGNMVAQLFFLWNALVAGCQAMLAKSKGSRSVMSMMLHKGIAALAKGQKGERYLLTGENASFKDVFDIAAEITQTSKPRFKIPLFLVDVYGWICVLLSRITGKLPLISPPTVDVLRHQWAYSCEKAKKELVYNPRSLREGLSEMVPWLKSLGLIEY</sequence>
<evidence type="ECO:0000259" key="1">
    <source>
        <dbReference type="Pfam" id="PF01370"/>
    </source>
</evidence>
<dbReference type="InterPro" id="IPR036291">
    <property type="entry name" value="NAD(P)-bd_dom_sf"/>
</dbReference>